<protein>
    <submittedName>
        <fullName evidence="1">Uncharacterized protein</fullName>
    </submittedName>
</protein>
<organism evidence="1">
    <name type="scientific">Arundo donax</name>
    <name type="common">Giant reed</name>
    <name type="synonym">Donax arundinaceus</name>
    <dbReference type="NCBI Taxonomy" id="35708"/>
    <lineage>
        <taxon>Eukaryota</taxon>
        <taxon>Viridiplantae</taxon>
        <taxon>Streptophyta</taxon>
        <taxon>Embryophyta</taxon>
        <taxon>Tracheophyta</taxon>
        <taxon>Spermatophyta</taxon>
        <taxon>Magnoliopsida</taxon>
        <taxon>Liliopsida</taxon>
        <taxon>Poales</taxon>
        <taxon>Poaceae</taxon>
        <taxon>PACMAD clade</taxon>
        <taxon>Arundinoideae</taxon>
        <taxon>Arundineae</taxon>
        <taxon>Arundo</taxon>
    </lineage>
</organism>
<reference evidence="1" key="2">
    <citation type="journal article" date="2015" name="Data Brief">
        <title>Shoot transcriptome of the giant reed, Arundo donax.</title>
        <authorList>
            <person name="Barrero R.A."/>
            <person name="Guerrero F.D."/>
            <person name="Moolhuijzen P."/>
            <person name="Goolsby J.A."/>
            <person name="Tidwell J."/>
            <person name="Bellgard S.E."/>
            <person name="Bellgard M.I."/>
        </authorList>
    </citation>
    <scope>NUCLEOTIDE SEQUENCE</scope>
    <source>
        <tissue evidence="1">Shoot tissue taken approximately 20 cm above the soil surface</tissue>
    </source>
</reference>
<proteinExistence type="predicted"/>
<reference evidence="1" key="1">
    <citation type="submission" date="2014-09" db="EMBL/GenBank/DDBJ databases">
        <authorList>
            <person name="Magalhaes I.L.F."/>
            <person name="Oliveira U."/>
            <person name="Santos F.R."/>
            <person name="Vidigal T.H.D.A."/>
            <person name="Brescovit A.D."/>
            <person name="Santos A.J."/>
        </authorList>
    </citation>
    <scope>NUCLEOTIDE SEQUENCE</scope>
    <source>
        <tissue evidence="1">Shoot tissue taken approximately 20 cm above the soil surface</tissue>
    </source>
</reference>
<accession>A0A0A9EI44</accession>
<evidence type="ECO:0000313" key="1">
    <source>
        <dbReference type="EMBL" id="JAE00420.1"/>
    </source>
</evidence>
<dbReference type="AlphaFoldDB" id="A0A0A9EI44"/>
<dbReference type="EMBL" id="GBRH01197476">
    <property type="protein sequence ID" value="JAE00420.1"/>
    <property type="molecule type" value="Transcribed_RNA"/>
</dbReference>
<sequence>MFCELMSPLCFAKYIRN</sequence>
<name>A0A0A9EI44_ARUDO</name>